<proteinExistence type="predicted"/>
<protein>
    <recommendedName>
        <fullName evidence="4">Sporulation and spore germination protein</fullName>
    </recommendedName>
</protein>
<keyword evidence="1" id="KW-0732">Signal</keyword>
<evidence type="ECO:0000313" key="3">
    <source>
        <dbReference type="Proteomes" id="UP000224130"/>
    </source>
</evidence>
<dbReference type="RefSeq" id="WP_098462077.1">
    <property type="nucleotide sequence ID" value="NZ_PDJJ01000001.1"/>
</dbReference>
<evidence type="ECO:0000256" key="1">
    <source>
        <dbReference type="SAM" id="SignalP"/>
    </source>
</evidence>
<comment type="caution">
    <text evidence="2">The sequence shown here is derived from an EMBL/GenBank/DDBJ whole genome shotgun (WGS) entry which is preliminary data.</text>
</comment>
<dbReference type="OrthoDB" id="9970244at2"/>
<reference evidence="2 3" key="1">
    <citation type="submission" date="2017-10" db="EMBL/GenBank/DDBJ databases">
        <title>Sequencing the genomes of 1000 actinobacteria strains.</title>
        <authorList>
            <person name="Klenk H.-P."/>
        </authorList>
    </citation>
    <scope>NUCLEOTIDE SEQUENCE [LARGE SCALE GENOMIC DNA]</scope>
    <source>
        <strain evidence="2 3">DSM 21863</strain>
    </source>
</reference>
<gene>
    <name evidence="2" type="ORF">ATJ88_0208</name>
</gene>
<dbReference type="EMBL" id="PDJJ01000001">
    <property type="protein sequence ID" value="PFG41566.1"/>
    <property type="molecule type" value="Genomic_DNA"/>
</dbReference>
<evidence type="ECO:0000313" key="2">
    <source>
        <dbReference type="EMBL" id="PFG41566.1"/>
    </source>
</evidence>
<dbReference type="AlphaFoldDB" id="A0A2A9ESM7"/>
<feature type="signal peptide" evidence="1">
    <location>
        <begin position="1"/>
        <end position="39"/>
    </location>
</feature>
<name>A0A2A9ESM7_9MICO</name>
<organism evidence="2 3">
    <name type="scientific">Isoptericola jiangsuensis</name>
    <dbReference type="NCBI Taxonomy" id="548579"/>
    <lineage>
        <taxon>Bacteria</taxon>
        <taxon>Bacillati</taxon>
        <taxon>Actinomycetota</taxon>
        <taxon>Actinomycetes</taxon>
        <taxon>Micrococcales</taxon>
        <taxon>Promicromonosporaceae</taxon>
        <taxon>Isoptericola</taxon>
    </lineage>
</organism>
<accession>A0A2A9ESM7</accession>
<sequence length="219" mass="22805">MPPRTGLAATPPPRRRSAARRLGLAAVAVSLLLTGCAVDAGTAARNAFVDHMEGTDGVLSADGFMSNDLPFLGSGLVEVRLSTDASEETLRSAVERALSFEPARGVDISALRIVSDPDLAAGDPSGAAFDLPASVSFDVEWGTPATTAADRLLALRAMPEVLDVYHDRRFDQTRLTVARGADACAVADRVERTLDAAPGAVERVSVDEGVGVDRSTCDG</sequence>
<dbReference type="Proteomes" id="UP000224130">
    <property type="component" value="Unassembled WGS sequence"/>
</dbReference>
<evidence type="ECO:0008006" key="4">
    <source>
        <dbReference type="Google" id="ProtNLM"/>
    </source>
</evidence>
<feature type="chain" id="PRO_5039539475" description="Sporulation and spore germination protein" evidence="1">
    <location>
        <begin position="40"/>
        <end position="219"/>
    </location>
</feature>
<keyword evidence="3" id="KW-1185">Reference proteome</keyword>